<keyword evidence="3 4" id="KW-0472">Membrane</keyword>
<dbReference type="PROSITE" id="PS50929">
    <property type="entry name" value="ABC_TM1F"/>
    <property type="match status" value="1"/>
</dbReference>
<dbReference type="SUPFAM" id="SSF90123">
    <property type="entry name" value="ABC transporter transmembrane region"/>
    <property type="match status" value="1"/>
</dbReference>
<evidence type="ECO:0000256" key="1">
    <source>
        <dbReference type="ARBA" id="ARBA00022692"/>
    </source>
</evidence>
<evidence type="ECO:0000256" key="4">
    <source>
        <dbReference type="SAM" id="Phobius"/>
    </source>
</evidence>
<protein>
    <recommendedName>
        <fullName evidence="5">ABC transmembrane type-1 domain-containing protein</fullName>
    </recommendedName>
</protein>
<dbReference type="AlphaFoldDB" id="A0AA39T426"/>
<evidence type="ECO:0000313" key="6">
    <source>
        <dbReference type="EMBL" id="KAK0463136.1"/>
    </source>
</evidence>
<keyword evidence="1 4" id="KW-0812">Transmembrane</keyword>
<comment type="caution">
    <text evidence="6">The sequence shown here is derived from an EMBL/GenBank/DDBJ whole genome shotgun (WGS) entry which is preliminary data.</text>
</comment>
<dbReference type="RefSeq" id="XP_060334602.1">
    <property type="nucleotide sequence ID" value="XM_060469362.1"/>
</dbReference>
<name>A0AA39T426_ARMTA</name>
<gene>
    <name evidence="6" type="ORF">EV420DRAFT_1476873</name>
</gene>
<dbReference type="GO" id="GO:0016020">
    <property type="term" value="C:membrane"/>
    <property type="evidence" value="ECO:0007669"/>
    <property type="project" value="InterPro"/>
</dbReference>
<accession>A0AA39T426</accession>
<dbReference type="EMBL" id="JAUEPS010000008">
    <property type="protein sequence ID" value="KAK0463136.1"/>
    <property type="molecule type" value="Genomic_DNA"/>
</dbReference>
<dbReference type="InterPro" id="IPR036640">
    <property type="entry name" value="ABC1_TM_sf"/>
</dbReference>
<organism evidence="6 7">
    <name type="scientific">Armillaria tabescens</name>
    <name type="common">Ringless honey mushroom</name>
    <name type="synonym">Agaricus tabescens</name>
    <dbReference type="NCBI Taxonomy" id="1929756"/>
    <lineage>
        <taxon>Eukaryota</taxon>
        <taxon>Fungi</taxon>
        <taxon>Dikarya</taxon>
        <taxon>Basidiomycota</taxon>
        <taxon>Agaricomycotina</taxon>
        <taxon>Agaricomycetes</taxon>
        <taxon>Agaricomycetidae</taxon>
        <taxon>Agaricales</taxon>
        <taxon>Marasmiineae</taxon>
        <taxon>Physalacriaceae</taxon>
        <taxon>Desarmillaria</taxon>
    </lineage>
</organism>
<dbReference type="GeneID" id="85352910"/>
<reference evidence="6" key="1">
    <citation type="submission" date="2023-06" db="EMBL/GenBank/DDBJ databases">
        <authorList>
            <consortium name="Lawrence Berkeley National Laboratory"/>
            <person name="Ahrendt S."/>
            <person name="Sahu N."/>
            <person name="Indic B."/>
            <person name="Wong-Bajracharya J."/>
            <person name="Merenyi Z."/>
            <person name="Ke H.-M."/>
            <person name="Monk M."/>
            <person name="Kocsube S."/>
            <person name="Drula E."/>
            <person name="Lipzen A."/>
            <person name="Balint B."/>
            <person name="Henrissat B."/>
            <person name="Andreopoulos B."/>
            <person name="Martin F.M."/>
            <person name="Harder C.B."/>
            <person name="Rigling D."/>
            <person name="Ford K.L."/>
            <person name="Foster G.D."/>
            <person name="Pangilinan J."/>
            <person name="Papanicolaou A."/>
            <person name="Barry K."/>
            <person name="LaButti K."/>
            <person name="Viragh M."/>
            <person name="Koriabine M."/>
            <person name="Yan M."/>
            <person name="Riley R."/>
            <person name="Champramary S."/>
            <person name="Plett K.L."/>
            <person name="Tsai I.J."/>
            <person name="Slot J."/>
            <person name="Sipos G."/>
            <person name="Plett J."/>
            <person name="Nagy L.G."/>
            <person name="Grigoriev I.V."/>
        </authorList>
    </citation>
    <scope>NUCLEOTIDE SEQUENCE</scope>
    <source>
        <strain evidence="6">CCBAS 213</strain>
    </source>
</reference>
<evidence type="ECO:0000256" key="2">
    <source>
        <dbReference type="ARBA" id="ARBA00022989"/>
    </source>
</evidence>
<dbReference type="InterPro" id="IPR011527">
    <property type="entry name" value="ABC1_TM_dom"/>
</dbReference>
<evidence type="ECO:0000256" key="3">
    <source>
        <dbReference type="ARBA" id="ARBA00023136"/>
    </source>
</evidence>
<feature type="transmembrane region" description="Helical" evidence="4">
    <location>
        <begin position="124"/>
        <end position="143"/>
    </location>
</feature>
<feature type="domain" description="ABC transmembrane type-1" evidence="5">
    <location>
        <begin position="34"/>
        <end position="155"/>
    </location>
</feature>
<evidence type="ECO:0000313" key="7">
    <source>
        <dbReference type="Proteomes" id="UP001175211"/>
    </source>
</evidence>
<evidence type="ECO:0000259" key="5">
    <source>
        <dbReference type="PROSITE" id="PS50929"/>
    </source>
</evidence>
<dbReference type="GO" id="GO:0005524">
    <property type="term" value="F:ATP binding"/>
    <property type="evidence" value="ECO:0007669"/>
    <property type="project" value="InterPro"/>
</dbReference>
<sequence>MTVVIGQVFSVFATYPKSNSSQEAKDTLMHSVGIGEHNVMNLRKHVYLAITSKNMTWFDTKMGSESTVQSTDNKQGPVWAGGLMAKFTRETDEVRMASSLASGRIIQYTTTYDTCFVLAFSHSWALTLIILASVPALVLVQAFSQAVAGPLLSIE</sequence>
<dbReference type="Proteomes" id="UP001175211">
    <property type="component" value="Unassembled WGS sequence"/>
</dbReference>
<keyword evidence="7" id="KW-1185">Reference proteome</keyword>
<keyword evidence="2 4" id="KW-1133">Transmembrane helix</keyword>
<proteinExistence type="predicted"/>
<dbReference type="Pfam" id="PF00664">
    <property type="entry name" value="ABC_membrane"/>
    <property type="match status" value="1"/>
</dbReference>
<dbReference type="Gene3D" id="1.20.1560.10">
    <property type="entry name" value="ABC transporter type 1, transmembrane domain"/>
    <property type="match status" value="1"/>
</dbReference>
<dbReference type="GO" id="GO:0140359">
    <property type="term" value="F:ABC-type transporter activity"/>
    <property type="evidence" value="ECO:0007669"/>
    <property type="project" value="InterPro"/>
</dbReference>